<dbReference type="EMBL" id="RCMV01000317">
    <property type="protein sequence ID" value="KAG3219306.1"/>
    <property type="molecule type" value="Genomic_DNA"/>
</dbReference>
<dbReference type="Proteomes" id="UP000760860">
    <property type="component" value="Unassembled WGS sequence"/>
</dbReference>
<proteinExistence type="predicted"/>
<evidence type="ECO:0000313" key="4">
    <source>
        <dbReference type="EMBL" id="KAG2950887.1"/>
    </source>
</evidence>
<dbReference type="InterPro" id="IPR007021">
    <property type="entry name" value="DUF659"/>
</dbReference>
<evidence type="ECO:0000259" key="2">
    <source>
        <dbReference type="Pfam" id="PF04937"/>
    </source>
</evidence>
<feature type="domain" description="DUF659" evidence="2">
    <location>
        <begin position="25"/>
        <end position="138"/>
    </location>
</feature>
<dbReference type="VEuPathDB" id="FungiDB:PC110_g7803"/>
<evidence type="ECO:0000256" key="1">
    <source>
        <dbReference type="SAM" id="MobiDB-lite"/>
    </source>
</evidence>
<dbReference type="Proteomes" id="UP000697107">
    <property type="component" value="Unassembled WGS sequence"/>
</dbReference>
<sequence>MPFYNIGHATFLEALKLLHPGVEVPNAEQLSTVFLDRAFNRSIKIVTVTLGGKVVTLVTYCWTDINGKAVVNYCAVCGIYTFLESAYTGTQSHDAAFLTADVERVIAKYDFLEVGAVVTDNTSTNQATWKALQEKFPNSRLRMSRPTPACQRHCQENQMDGRPAKRVQDPGELFQEAS</sequence>
<organism evidence="5 7">
    <name type="scientific">Phytophthora cactorum</name>
    <dbReference type="NCBI Taxonomy" id="29920"/>
    <lineage>
        <taxon>Eukaryota</taxon>
        <taxon>Sar</taxon>
        <taxon>Stramenopiles</taxon>
        <taxon>Oomycota</taxon>
        <taxon>Peronosporomycetes</taxon>
        <taxon>Peronosporales</taxon>
        <taxon>Peronosporaceae</taxon>
        <taxon>Phytophthora</taxon>
    </lineage>
</organism>
<accession>A0A8T1GJ35</accession>
<dbReference type="Proteomes" id="UP000774804">
    <property type="component" value="Unassembled WGS sequence"/>
</dbReference>
<evidence type="ECO:0000313" key="3">
    <source>
        <dbReference type="EMBL" id="KAG2941754.1"/>
    </source>
</evidence>
<protein>
    <recommendedName>
        <fullName evidence="2">DUF659 domain-containing protein</fullName>
    </recommendedName>
</protein>
<dbReference type="Proteomes" id="UP000736787">
    <property type="component" value="Unassembled WGS sequence"/>
</dbReference>
<evidence type="ECO:0000313" key="5">
    <source>
        <dbReference type="EMBL" id="KAG2997915.1"/>
    </source>
</evidence>
<dbReference type="AlphaFoldDB" id="A0A8T1GJ35"/>
<name>A0A8T1GJ35_9STRA</name>
<dbReference type="EMBL" id="RCML01000021">
    <property type="protein sequence ID" value="KAG2997915.1"/>
    <property type="molecule type" value="Genomic_DNA"/>
</dbReference>
<comment type="caution">
    <text evidence="5">The sequence shown here is derived from an EMBL/GenBank/DDBJ whole genome shotgun (WGS) entry which is preliminary data.</text>
</comment>
<evidence type="ECO:0000313" key="6">
    <source>
        <dbReference type="EMBL" id="KAG3219306.1"/>
    </source>
</evidence>
<dbReference type="EMBL" id="RCMI01000024">
    <property type="protein sequence ID" value="KAG2941754.1"/>
    <property type="molecule type" value="Genomic_DNA"/>
</dbReference>
<evidence type="ECO:0000313" key="7">
    <source>
        <dbReference type="Proteomes" id="UP000697107"/>
    </source>
</evidence>
<dbReference type="Pfam" id="PF04937">
    <property type="entry name" value="DUF659"/>
    <property type="match status" value="1"/>
</dbReference>
<feature type="region of interest" description="Disordered" evidence="1">
    <location>
        <begin position="154"/>
        <end position="178"/>
    </location>
</feature>
<dbReference type="EMBL" id="RCMK01000062">
    <property type="protein sequence ID" value="KAG2950887.1"/>
    <property type="molecule type" value="Genomic_DNA"/>
</dbReference>
<gene>
    <name evidence="3" type="ORF">PC115_g1772</name>
    <name evidence="4" type="ORF">PC117_g4058</name>
    <name evidence="5" type="ORF">PC118_g1650</name>
    <name evidence="6" type="ORF">PC129_g9917</name>
</gene>
<reference evidence="5" key="1">
    <citation type="submission" date="2018-10" db="EMBL/GenBank/DDBJ databases">
        <title>Effector identification in a new, highly contiguous assembly of the strawberry crown rot pathogen Phytophthora cactorum.</title>
        <authorList>
            <person name="Armitage A.D."/>
            <person name="Nellist C.F."/>
            <person name="Bates H."/>
            <person name="Vickerstaff R.J."/>
            <person name="Harrison R.J."/>
        </authorList>
    </citation>
    <scope>NUCLEOTIDE SEQUENCE</scope>
    <source>
        <strain evidence="3">4032</strain>
        <strain evidence="4">4040</strain>
        <strain evidence="5">P415</strain>
        <strain evidence="6">P421</strain>
    </source>
</reference>